<evidence type="ECO:0000313" key="2">
    <source>
        <dbReference type="EMBL" id="GFD25966.1"/>
    </source>
</evidence>
<dbReference type="AlphaFoldDB" id="A0A699UY12"/>
<dbReference type="EMBL" id="BKCJ011364769">
    <property type="protein sequence ID" value="GFD25966.1"/>
    <property type="molecule type" value="Genomic_DNA"/>
</dbReference>
<reference evidence="2" key="1">
    <citation type="journal article" date="2019" name="Sci. Rep.">
        <title>Draft genome of Tanacetum cinerariifolium, the natural source of mosquito coil.</title>
        <authorList>
            <person name="Yamashiro T."/>
            <person name="Shiraishi A."/>
            <person name="Satake H."/>
            <person name="Nakayama K."/>
        </authorList>
    </citation>
    <scope>NUCLEOTIDE SEQUENCE</scope>
</reference>
<gene>
    <name evidence="2" type="ORF">Tci_897935</name>
</gene>
<accession>A0A699UY12</accession>
<protein>
    <submittedName>
        <fullName evidence="2">Uncharacterized protein</fullName>
    </submittedName>
</protein>
<comment type="caution">
    <text evidence="2">The sequence shown here is derived from an EMBL/GenBank/DDBJ whole genome shotgun (WGS) entry which is preliminary data.</text>
</comment>
<sequence>RPSAGGPLPPTAYRCLRQHGCLGRNTDPRAERHRRQQSQYADLRPLRRGRGGHELLAGPRRWRSIPASGRRHDLRGHQRAMRYSLHLPPYRHAAGRRPNCVEPADPHRSIFNAATRAAAPGVV</sequence>
<evidence type="ECO:0000256" key="1">
    <source>
        <dbReference type="SAM" id="MobiDB-lite"/>
    </source>
</evidence>
<proteinExistence type="predicted"/>
<organism evidence="2">
    <name type="scientific">Tanacetum cinerariifolium</name>
    <name type="common">Dalmatian daisy</name>
    <name type="synonym">Chrysanthemum cinerariifolium</name>
    <dbReference type="NCBI Taxonomy" id="118510"/>
    <lineage>
        <taxon>Eukaryota</taxon>
        <taxon>Viridiplantae</taxon>
        <taxon>Streptophyta</taxon>
        <taxon>Embryophyta</taxon>
        <taxon>Tracheophyta</taxon>
        <taxon>Spermatophyta</taxon>
        <taxon>Magnoliopsida</taxon>
        <taxon>eudicotyledons</taxon>
        <taxon>Gunneridae</taxon>
        <taxon>Pentapetalae</taxon>
        <taxon>asterids</taxon>
        <taxon>campanulids</taxon>
        <taxon>Asterales</taxon>
        <taxon>Asteraceae</taxon>
        <taxon>Asteroideae</taxon>
        <taxon>Anthemideae</taxon>
        <taxon>Anthemidinae</taxon>
        <taxon>Tanacetum</taxon>
    </lineage>
</organism>
<feature type="non-terminal residue" evidence="2">
    <location>
        <position position="1"/>
    </location>
</feature>
<name>A0A699UY12_TANCI</name>
<feature type="region of interest" description="Disordered" evidence="1">
    <location>
        <begin position="19"/>
        <end position="57"/>
    </location>
</feature>